<feature type="domain" description="DUF8001" evidence="1">
    <location>
        <begin position="1"/>
        <end position="77"/>
    </location>
</feature>
<evidence type="ECO:0000313" key="3">
    <source>
        <dbReference type="Proteomes" id="UP000276588"/>
    </source>
</evidence>
<comment type="caution">
    <text evidence="2">The sequence shown here is derived from an EMBL/GenBank/DDBJ whole genome shotgun (WGS) entry which is preliminary data.</text>
</comment>
<dbReference type="InterPro" id="IPR058314">
    <property type="entry name" value="DUF8001"/>
</dbReference>
<accession>A0A3A6Q8M3</accession>
<reference evidence="2 3" key="1">
    <citation type="submission" date="2018-06" db="EMBL/GenBank/DDBJ databases">
        <title>Halonotius sp. F13-13 a new haloarchaeeon isolated from a solar saltern from Isla Cristina, Huelva, Spain.</title>
        <authorList>
            <person name="Duran-Viseras A."/>
            <person name="Sanchez-Porro C."/>
            <person name="Ventosa A."/>
        </authorList>
    </citation>
    <scope>NUCLEOTIDE SEQUENCE [LARGE SCALE GENOMIC DNA]</scope>
    <source>
        <strain evidence="2 3">F13-13</strain>
    </source>
</reference>
<dbReference type="RefSeq" id="WP_120103535.1">
    <property type="nucleotide sequence ID" value="NZ_QKNY01000018.1"/>
</dbReference>
<sequence length="83" mass="9345">MDATRTIDSGELSADEIIDALHDGHRLQVSVELLNQQHQITLRYDGETYYCETPTRLHKHSDEAAMRACIEERGYAAAPEESA</sequence>
<dbReference type="OrthoDB" id="258836at2157"/>
<dbReference type="Pfam" id="PF26008">
    <property type="entry name" value="DUF8001"/>
    <property type="match status" value="1"/>
</dbReference>
<evidence type="ECO:0000259" key="1">
    <source>
        <dbReference type="Pfam" id="PF26008"/>
    </source>
</evidence>
<organism evidence="2 3">
    <name type="scientific">Halonotius aquaticus</name>
    <dbReference type="NCBI Taxonomy" id="2216978"/>
    <lineage>
        <taxon>Archaea</taxon>
        <taxon>Methanobacteriati</taxon>
        <taxon>Methanobacteriota</taxon>
        <taxon>Stenosarchaea group</taxon>
        <taxon>Halobacteria</taxon>
        <taxon>Halobacteriales</taxon>
        <taxon>Haloferacaceae</taxon>
        <taxon>Halonotius</taxon>
    </lineage>
</organism>
<gene>
    <name evidence="2" type="ORF">DM826_11300</name>
</gene>
<keyword evidence="3" id="KW-1185">Reference proteome</keyword>
<protein>
    <recommendedName>
        <fullName evidence="1">DUF8001 domain-containing protein</fullName>
    </recommendedName>
</protein>
<dbReference type="AlphaFoldDB" id="A0A3A6Q8M3"/>
<dbReference type="EMBL" id="QKNY01000018">
    <property type="protein sequence ID" value="RJX42226.1"/>
    <property type="molecule type" value="Genomic_DNA"/>
</dbReference>
<proteinExistence type="predicted"/>
<evidence type="ECO:0000313" key="2">
    <source>
        <dbReference type="EMBL" id="RJX42226.1"/>
    </source>
</evidence>
<dbReference type="Proteomes" id="UP000276588">
    <property type="component" value="Unassembled WGS sequence"/>
</dbReference>
<name>A0A3A6Q8M3_9EURY</name>